<dbReference type="RefSeq" id="WP_055734188.1">
    <property type="nucleotide sequence ID" value="NZ_BMDY01000012.1"/>
</dbReference>
<accession>A0ABQ1I1M2</accession>
<gene>
    <name evidence="2" type="ORF">GCM10007414_21560</name>
</gene>
<reference evidence="3" key="1">
    <citation type="journal article" date="2019" name="Int. J. Syst. Evol. Microbiol.">
        <title>The Global Catalogue of Microorganisms (GCM) 10K type strain sequencing project: providing services to taxonomists for standard genome sequencing and annotation.</title>
        <authorList>
            <consortium name="The Broad Institute Genomics Platform"/>
            <consortium name="The Broad Institute Genome Sequencing Center for Infectious Disease"/>
            <person name="Wu L."/>
            <person name="Ma J."/>
        </authorList>
    </citation>
    <scope>NUCLEOTIDE SEQUENCE [LARGE SCALE GENOMIC DNA]</scope>
    <source>
        <strain evidence="3">CGMCC 1.10131</strain>
    </source>
</reference>
<evidence type="ECO:0000256" key="1">
    <source>
        <dbReference type="SAM" id="SignalP"/>
    </source>
</evidence>
<organism evidence="2 3">
    <name type="scientific">Agarivorans gilvus</name>
    <dbReference type="NCBI Taxonomy" id="680279"/>
    <lineage>
        <taxon>Bacteria</taxon>
        <taxon>Pseudomonadati</taxon>
        <taxon>Pseudomonadota</taxon>
        <taxon>Gammaproteobacteria</taxon>
        <taxon>Alteromonadales</taxon>
        <taxon>Alteromonadaceae</taxon>
        <taxon>Agarivorans</taxon>
    </lineage>
</organism>
<evidence type="ECO:0000313" key="2">
    <source>
        <dbReference type="EMBL" id="GGB07884.1"/>
    </source>
</evidence>
<keyword evidence="3" id="KW-1185">Reference proteome</keyword>
<comment type="caution">
    <text evidence="2">The sequence shown here is derived from an EMBL/GenBank/DDBJ whole genome shotgun (WGS) entry which is preliminary data.</text>
</comment>
<feature type="chain" id="PRO_5047242487" evidence="1">
    <location>
        <begin position="24"/>
        <end position="134"/>
    </location>
</feature>
<evidence type="ECO:0000313" key="3">
    <source>
        <dbReference type="Proteomes" id="UP000651977"/>
    </source>
</evidence>
<name>A0ABQ1I1M2_9ALTE</name>
<sequence>MKKLIFLVGLLASVLLLPQAAMAAKIKPVIDQPIPKELSLEEAKKGIIEGGLKRNWIIEEQSENLMKADIYVRKHYVAVNIKLHDGSYDIEYLDSENMKYQPDGTIHRKYNGWVSNLNSDIQNALRRVARLKDL</sequence>
<protein>
    <submittedName>
        <fullName evidence="2">Lipoprotein</fullName>
    </submittedName>
</protein>
<feature type="signal peptide" evidence="1">
    <location>
        <begin position="1"/>
        <end position="23"/>
    </location>
</feature>
<keyword evidence="2" id="KW-0449">Lipoprotein</keyword>
<keyword evidence="1" id="KW-0732">Signal</keyword>
<dbReference type="EMBL" id="BMDY01000012">
    <property type="protein sequence ID" value="GGB07884.1"/>
    <property type="molecule type" value="Genomic_DNA"/>
</dbReference>
<dbReference type="Proteomes" id="UP000651977">
    <property type="component" value="Unassembled WGS sequence"/>
</dbReference>
<proteinExistence type="predicted"/>